<keyword evidence="3 11" id="KW-0812">Transmembrane</keyword>
<evidence type="ECO:0000256" key="8">
    <source>
        <dbReference type="ARBA" id="ARBA00023214"/>
    </source>
</evidence>
<feature type="transmembrane region" description="Helical" evidence="11">
    <location>
        <begin position="374"/>
        <end position="395"/>
    </location>
</feature>
<evidence type="ECO:0000256" key="3">
    <source>
        <dbReference type="ARBA" id="ARBA00022692"/>
    </source>
</evidence>
<dbReference type="KEGG" id="caa:Caka_0417"/>
<dbReference type="Pfam" id="PF00654">
    <property type="entry name" value="Voltage_CLC"/>
    <property type="match status" value="1"/>
</dbReference>
<evidence type="ECO:0000256" key="10">
    <source>
        <dbReference type="PROSITE-ProRule" id="PRU00703"/>
    </source>
</evidence>
<reference evidence="13 14" key="1">
    <citation type="journal article" date="2010" name="Stand. Genomic Sci.">
        <title>Complete genome sequence of Coraliomargarita akajimensis type strain (04OKA010-24).</title>
        <authorList>
            <person name="Mavromatis K."/>
            <person name="Abt B."/>
            <person name="Brambilla E."/>
            <person name="Lapidus A."/>
            <person name="Copeland A."/>
            <person name="Deshpande S."/>
            <person name="Nolan M."/>
            <person name="Lucas S."/>
            <person name="Tice H."/>
            <person name="Cheng J.F."/>
            <person name="Han C."/>
            <person name="Detter J.C."/>
            <person name="Woyke T."/>
            <person name="Goodwin L."/>
            <person name="Pitluck S."/>
            <person name="Held B."/>
            <person name="Brettin T."/>
            <person name="Tapia R."/>
            <person name="Ivanova N."/>
            <person name="Mikhailova N."/>
            <person name="Pati A."/>
            <person name="Liolios K."/>
            <person name="Chen A."/>
            <person name="Palaniappan K."/>
            <person name="Land M."/>
            <person name="Hauser L."/>
            <person name="Chang Y.J."/>
            <person name="Jeffries C.D."/>
            <person name="Rohde M."/>
            <person name="Goker M."/>
            <person name="Bristow J."/>
            <person name="Eisen J.A."/>
            <person name="Markowitz V."/>
            <person name="Hugenholtz P."/>
            <person name="Klenk H.P."/>
            <person name="Kyrpides N.C."/>
        </authorList>
    </citation>
    <scope>NUCLEOTIDE SEQUENCE [LARGE SCALE GENOMIC DNA]</scope>
    <source>
        <strain evidence="14">DSM 45221 / IAM 15411 / JCM 23193 / KCTC 12865</strain>
    </source>
</reference>
<dbReference type="InterPro" id="IPR050368">
    <property type="entry name" value="ClC-type_chloride_channel"/>
</dbReference>
<evidence type="ECO:0000256" key="7">
    <source>
        <dbReference type="ARBA" id="ARBA00023173"/>
    </source>
</evidence>
<evidence type="ECO:0000256" key="9">
    <source>
        <dbReference type="ARBA" id="ARBA00023303"/>
    </source>
</evidence>
<feature type="domain" description="CBS" evidence="12">
    <location>
        <begin position="533"/>
        <end position="594"/>
    </location>
</feature>
<keyword evidence="10" id="KW-0129">CBS domain</keyword>
<dbReference type="PANTHER" id="PTHR43427:SF6">
    <property type="entry name" value="CHLORIDE CHANNEL PROTEIN CLC-E"/>
    <property type="match status" value="1"/>
</dbReference>
<dbReference type="PANTHER" id="PTHR43427">
    <property type="entry name" value="CHLORIDE CHANNEL PROTEIN CLC-E"/>
    <property type="match status" value="1"/>
</dbReference>
<sequence length="596" mass="64207">MAHEPFSLKNLPNWMRGRFDDSQRFLALCICSGVACGLIGVSFHLLITGLFEFLFGIYTGLGLWALPAMALSPALAGILVGLMLRYVAPTAAGSGIPQTKAAYYQNFGVIRVAEAFWRFIIGTLSVACGNSLGREGPTVHICSAVSSKIGRLFGLGKLRVQAMVPVGMGAGISAAFNAPISAITFVFEELMDNFSSKALGGILVAVVVAAVVERTILGEHGALQADSEFFETSWWMLICLVIGPAAAFLGHGFTGLILGLRERFRQWQNIPSWVKPGIGGLSVGLIGITVFHFTHHQHHGVFSIGYDDLNSALNGTLAIQVIILLLIGKVFATAICYAAGGSGGIFAPVLFIGSMLGGLFGVALGQVAEVHQNVAAGAALLGTGAFFAAVIRCPMTSILIIFEMTRNYSLILPLMVGNLIAYVISAKLRPIPIYDALLLQDGISLKKMPAYRGEQDWRNLPISTIMTHDCRTAIGVFNALENLESIKDSGHVHHGYPVLDDLNSNQLVGMIMHHELEELHAANDEQPIRSHVAEQKVVRLYPDDSIREAANILVIKDVLQAPVVSRKDPKKLLGIVTLHDIARQQNAIEESLERNN</sequence>
<evidence type="ECO:0000313" key="14">
    <source>
        <dbReference type="Proteomes" id="UP000000925"/>
    </source>
</evidence>
<dbReference type="InterPro" id="IPR014743">
    <property type="entry name" value="Cl-channel_core"/>
</dbReference>
<keyword evidence="14" id="KW-1185">Reference proteome</keyword>
<dbReference type="Gene3D" id="3.10.580.10">
    <property type="entry name" value="CBS-domain"/>
    <property type="match status" value="1"/>
</dbReference>
<dbReference type="eggNOG" id="COG0038">
    <property type="taxonomic scope" value="Bacteria"/>
</dbReference>
<dbReference type="Proteomes" id="UP000000925">
    <property type="component" value="Chromosome"/>
</dbReference>
<organism evidence="13 14">
    <name type="scientific">Coraliomargarita akajimensis (strain DSM 45221 / IAM 15411 / JCM 23193 / KCTC 12865 / 04OKA010-24)</name>
    <dbReference type="NCBI Taxonomy" id="583355"/>
    <lineage>
        <taxon>Bacteria</taxon>
        <taxon>Pseudomonadati</taxon>
        <taxon>Verrucomicrobiota</taxon>
        <taxon>Opitutia</taxon>
        <taxon>Puniceicoccales</taxon>
        <taxon>Coraliomargaritaceae</taxon>
        <taxon>Coraliomargarita</taxon>
    </lineage>
</organism>
<name>D5EN07_CORAD</name>
<dbReference type="AlphaFoldDB" id="D5EN07"/>
<dbReference type="eggNOG" id="COG0517">
    <property type="taxonomic scope" value="Bacteria"/>
</dbReference>
<dbReference type="OrthoDB" id="9812438at2"/>
<feature type="transmembrane region" description="Helical" evidence="11">
    <location>
        <begin position="345"/>
        <end position="368"/>
    </location>
</feature>
<evidence type="ECO:0000256" key="11">
    <source>
        <dbReference type="SAM" id="Phobius"/>
    </source>
</evidence>
<dbReference type="SUPFAM" id="SSF54631">
    <property type="entry name" value="CBS-domain pair"/>
    <property type="match status" value="1"/>
</dbReference>
<protein>
    <submittedName>
        <fullName evidence="13">Cl-channel voltage-gated family protein</fullName>
    </submittedName>
</protein>
<dbReference type="EMBL" id="CP001998">
    <property type="protein sequence ID" value="ADE53442.1"/>
    <property type="molecule type" value="Genomic_DNA"/>
</dbReference>
<accession>D5EN07</accession>
<dbReference type="InterPro" id="IPR001807">
    <property type="entry name" value="ClC"/>
</dbReference>
<dbReference type="InterPro" id="IPR046342">
    <property type="entry name" value="CBS_dom_sf"/>
</dbReference>
<dbReference type="CDD" id="cd01031">
    <property type="entry name" value="EriC"/>
    <property type="match status" value="1"/>
</dbReference>
<dbReference type="CDD" id="cd02205">
    <property type="entry name" value="CBS_pair_SF"/>
    <property type="match status" value="1"/>
</dbReference>
<dbReference type="HOGENOM" id="CLU_015263_5_1_0"/>
<feature type="transmembrane region" description="Helical" evidence="11">
    <location>
        <begin position="313"/>
        <end position="338"/>
    </location>
</feature>
<feature type="transmembrane region" description="Helical" evidence="11">
    <location>
        <begin position="407"/>
        <end position="424"/>
    </location>
</feature>
<dbReference type="GO" id="GO:0034707">
    <property type="term" value="C:chloride channel complex"/>
    <property type="evidence" value="ECO:0007669"/>
    <property type="project" value="UniProtKB-KW"/>
</dbReference>
<dbReference type="InterPro" id="IPR000644">
    <property type="entry name" value="CBS_dom"/>
</dbReference>
<dbReference type="STRING" id="583355.Caka_0417"/>
<comment type="subcellular location">
    <subcellularLocation>
        <location evidence="1">Membrane</location>
        <topology evidence="1">Multi-pass membrane protein</topology>
    </subcellularLocation>
</comment>
<gene>
    <name evidence="13" type="ordered locus">Caka_0417</name>
</gene>
<keyword evidence="8" id="KW-0868">Chloride</keyword>
<evidence type="ECO:0000256" key="1">
    <source>
        <dbReference type="ARBA" id="ARBA00004141"/>
    </source>
</evidence>
<dbReference type="SMART" id="SM00116">
    <property type="entry name" value="CBS"/>
    <property type="match status" value="1"/>
</dbReference>
<keyword evidence="2" id="KW-0813">Transport</keyword>
<evidence type="ECO:0000256" key="2">
    <source>
        <dbReference type="ARBA" id="ARBA00022448"/>
    </source>
</evidence>
<evidence type="ECO:0000313" key="13">
    <source>
        <dbReference type="EMBL" id="ADE53442.1"/>
    </source>
</evidence>
<keyword evidence="9" id="KW-0407">Ion channel</keyword>
<evidence type="ECO:0000256" key="6">
    <source>
        <dbReference type="ARBA" id="ARBA00023136"/>
    </source>
</evidence>
<feature type="transmembrane region" description="Helical" evidence="11">
    <location>
        <begin position="272"/>
        <end position="293"/>
    </location>
</feature>
<evidence type="ECO:0000256" key="5">
    <source>
        <dbReference type="ARBA" id="ARBA00023065"/>
    </source>
</evidence>
<keyword evidence="4 11" id="KW-1133">Transmembrane helix</keyword>
<feature type="transmembrane region" description="Helical" evidence="11">
    <location>
        <begin position="162"/>
        <end position="187"/>
    </location>
</feature>
<feature type="transmembrane region" description="Helical" evidence="11">
    <location>
        <begin position="64"/>
        <end position="87"/>
    </location>
</feature>
<keyword evidence="7" id="KW-0869">Chloride channel</keyword>
<dbReference type="PROSITE" id="PS51371">
    <property type="entry name" value="CBS"/>
    <property type="match status" value="1"/>
</dbReference>
<feature type="transmembrane region" description="Helical" evidence="11">
    <location>
        <begin position="25"/>
        <end position="58"/>
    </location>
</feature>
<proteinExistence type="predicted"/>
<feature type="transmembrane region" description="Helical" evidence="11">
    <location>
        <begin position="232"/>
        <end position="260"/>
    </location>
</feature>
<dbReference type="RefSeq" id="WP_013042167.1">
    <property type="nucleotide sequence ID" value="NC_014008.1"/>
</dbReference>
<dbReference type="Gene3D" id="1.10.3080.10">
    <property type="entry name" value="Clc chloride channel"/>
    <property type="match status" value="1"/>
</dbReference>
<keyword evidence="5" id="KW-0406">Ion transport</keyword>
<evidence type="ECO:0000259" key="12">
    <source>
        <dbReference type="PROSITE" id="PS51371"/>
    </source>
</evidence>
<dbReference type="PRINTS" id="PR00762">
    <property type="entry name" value="CLCHANNEL"/>
</dbReference>
<evidence type="ECO:0000256" key="4">
    <source>
        <dbReference type="ARBA" id="ARBA00022989"/>
    </source>
</evidence>
<dbReference type="Pfam" id="PF00571">
    <property type="entry name" value="CBS"/>
    <property type="match status" value="1"/>
</dbReference>
<keyword evidence="6 11" id="KW-0472">Membrane</keyword>
<dbReference type="GO" id="GO:0005254">
    <property type="term" value="F:chloride channel activity"/>
    <property type="evidence" value="ECO:0007669"/>
    <property type="project" value="UniProtKB-KW"/>
</dbReference>
<dbReference type="SUPFAM" id="SSF81340">
    <property type="entry name" value="Clc chloride channel"/>
    <property type="match status" value="1"/>
</dbReference>